<feature type="compositionally biased region" description="Basic and acidic residues" evidence="1">
    <location>
        <begin position="1"/>
        <end position="21"/>
    </location>
</feature>
<dbReference type="EMBL" id="ANOG01000538">
    <property type="protein sequence ID" value="EMI19338.1"/>
    <property type="molecule type" value="Genomic_DNA"/>
</dbReference>
<dbReference type="Gene3D" id="1.10.720.10">
    <property type="match status" value="1"/>
</dbReference>
<dbReference type="PATRIC" id="fig|1265738.3.peg.3728"/>
<gene>
    <name evidence="3" type="ORF">RMSM_03725</name>
</gene>
<keyword evidence="4" id="KW-1185">Reference proteome</keyword>
<name>M5RJ54_9BACT</name>
<evidence type="ECO:0000313" key="3">
    <source>
        <dbReference type="EMBL" id="EMI19338.1"/>
    </source>
</evidence>
<feature type="region of interest" description="Disordered" evidence="1">
    <location>
        <begin position="1"/>
        <end position="65"/>
    </location>
</feature>
<comment type="caution">
    <text evidence="3">The sequence shown here is derived from an EMBL/GenBank/DDBJ whole genome shotgun (WGS) entry which is preliminary data.</text>
</comment>
<dbReference type="InterPro" id="IPR036269">
    <property type="entry name" value="Rho_N_sf"/>
</dbReference>
<protein>
    <recommendedName>
        <fullName evidence="2">Rho termination factor-like N-terminal domain-containing protein</fullName>
    </recommendedName>
</protein>
<dbReference type="Proteomes" id="UP000011991">
    <property type="component" value="Unassembled WGS sequence"/>
</dbReference>
<accession>M5RJ54</accession>
<feature type="domain" description="Rho termination factor-like N-terminal" evidence="2">
    <location>
        <begin position="64"/>
        <end position="98"/>
    </location>
</feature>
<dbReference type="Pfam" id="PF07498">
    <property type="entry name" value="Rho_N"/>
    <property type="match status" value="1"/>
</dbReference>
<proteinExistence type="predicted"/>
<dbReference type="SUPFAM" id="SSF68912">
    <property type="entry name" value="Rho N-terminal domain-like"/>
    <property type="match status" value="1"/>
</dbReference>
<evidence type="ECO:0000313" key="4">
    <source>
        <dbReference type="Proteomes" id="UP000011991"/>
    </source>
</evidence>
<dbReference type="GO" id="GO:0006353">
    <property type="term" value="P:DNA-templated transcription termination"/>
    <property type="evidence" value="ECO:0007669"/>
    <property type="project" value="InterPro"/>
</dbReference>
<reference evidence="3 4" key="1">
    <citation type="journal article" date="2013" name="Mar. Genomics">
        <title>Expression of sulfatases in Rhodopirellula baltica and the diversity of sulfatases in the genus Rhodopirellula.</title>
        <authorList>
            <person name="Wegner C.E."/>
            <person name="Richter-Heitmann T."/>
            <person name="Klindworth A."/>
            <person name="Klockow C."/>
            <person name="Richter M."/>
            <person name="Achstetter T."/>
            <person name="Glockner F.O."/>
            <person name="Harder J."/>
        </authorList>
    </citation>
    <scope>NUCLEOTIDE SEQUENCE [LARGE SCALE GENOMIC DNA]</scope>
    <source>
        <strain evidence="3 4">SM1</strain>
    </source>
</reference>
<feature type="compositionally biased region" description="Polar residues" evidence="1">
    <location>
        <begin position="49"/>
        <end position="60"/>
    </location>
</feature>
<evidence type="ECO:0000256" key="1">
    <source>
        <dbReference type="SAM" id="MobiDB-lite"/>
    </source>
</evidence>
<dbReference type="InterPro" id="IPR011112">
    <property type="entry name" value="Rho-like_N"/>
</dbReference>
<sequence>MIMVKWSEKDARQYDHIKQSELQRGMSEADAEEVAARTVKKQRRHEGRTPNQTTQGTGNPNARLEERTVDELRNLAADLEISGRSKMNKAELIDAIRRQR</sequence>
<organism evidence="3 4">
    <name type="scientific">Rhodopirellula maiorica SM1</name>
    <dbReference type="NCBI Taxonomy" id="1265738"/>
    <lineage>
        <taxon>Bacteria</taxon>
        <taxon>Pseudomonadati</taxon>
        <taxon>Planctomycetota</taxon>
        <taxon>Planctomycetia</taxon>
        <taxon>Pirellulales</taxon>
        <taxon>Pirellulaceae</taxon>
        <taxon>Novipirellula</taxon>
    </lineage>
</organism>
<evidence type="ECO:0000259" key="2">
    <source>
        <dbReference type="Pfam" id="PF07498"/>
    </source>
</evidence>
<dbReference type="AlphaFoldDB" id="M5RJ54"/>